<keyword evidence="2 4" id="KW-0238">DNA-binding</keyword>
<sequence>MISFSANVKRELCRTAPGAKCCALAEMLGALLYANHFSASCIRIVTENPEFAARLPRLLQRGFGLRFDALPEPEAQGKRVLVLEDPEKISHVFTLCGFSAESSLALHVNLALLENDCCRRAFLRGAFLAGGSVTDPAKRYHLEFSTSHRRVCAETGTLLLEMGLTPKQTERKGSSILYFKQSETIEELLALMGAPVSAMTVMQAKIEKDWRNDANRKTNCDTANVTKAVDAAQEQLAALRTLEAQGRLDTLPEKLLQTALLRREHPEATLSELAELHEPPTSKSTVNHRMRKLLTLAAEGTETTEEGPA</sequence>
<dbReference type="Proteomes" id="UP001491552">
    <property type="component" value="Unassembled WGS sequence"/>
</dbReference>
<keyword evidence="3 4" id="KW-0131">Cell cycle</keyword>
<gene>
    <name evidence="4 7" type="primary">whiA</name>
    <name evidence="7" type="ORF">WMO66_10475</name>
</gene>
<protein>
    <recommendedName>
        <fullName evidence="4">Probable cell division protein WhiA</fullName>
    </recommendedName>
</protein>
<dbReference type="InterPro" id="IPR023054">
    <property type="entry name" value="Sporulation_regulator_WhiA_C"/>
</dbReference>
<comment type="similarity">
    <text evidence="4">Belongs to the WhiA family.</text>
</comment>
<evidence type="ECO:0000256" key="2">
    <source>
        <dbReference type="ARBA" id="ARBA00023125"/>
    </source>
</evidence>
<dbReference type="RefSeq" id="WP_349136421.1">
    <property type="nucleotide sequence ID" value="NZ_JBBMFF010000241.1"/>
</dbReference>
<comment type="caution">
    <text evidence="7">The sequence shown here is derived from an EMBL/GenBank/DDBJ whole genome shotgun (WGS) entry which is preliminary data.</text>
</comment>
<dbReference type="InterPro" id="IPR003802">
    <property type="entry name" value="Sporulation_regulator_WhiA"/>
</dbReference>
<dbReference type="Gene3D" id="3.10.28.10">
    <property type="entry name" value="Homing endonucleases"/>
    <property type="match status" value="1"/>
</dbReference>
<keyword evidence="1 4" id="KW-0132">Cell division</keyword>
<dbReference type="EMBL" id="JBBMFF010000241">
    <property type="protein sequence ID" value="MEQ2511664.1"/>
    <property type="molecule type" value="Genomic_DNA"/>
</dbReference>
<evidence type="ECO:0000313" key="8">
    <source>
        <dbReference type="Proteomes" id="UP001491552"/>
    </source>
</evidence>
<keyword evidence="8" id="KW-1185">Reference proteome</keyword>
<evidence type="ECO:0000313" key="7">
    <source>
        <dbReference type="EMBL" id="MEQ2511664.1"/>
    </source>
</evidence>
<reference evidence="7 8" key="1">
    <citation type="submission" date="2024-03" db="EMBL/GenBank/DDBJ databases">
        <title>Human intestinal bacterial collection.</title>
        <authorList>
            <person name="Pauvert C."/>
            <person name="Hitch T.C.A."/>
            <person name="Clavel T."/>
        </authorList>
    </citation>
    <scope>NUCLEOTIDE SEQUENCE [LARGE SCALE GENOMIC DNA]</scope>
    <source>
        <strain evidence="7 8">CLA-AA-H192</strain>
    </source>
</reference>
<dbReference type="SUPFAM" id="SSF55608">
    <property type="entry name" value="Homing endonucleases"/>
    <property type="match status" value="1"/>
</dbReference>
<dbReference type="PANTHER" id="PTHR37307:SF1">
    <property type="entry name" value="CELL DIVISION PROTEIN WHIA-RELATED"/>
    <property type="match status" value="1"/>
</dbReference>
<evidence type="ECO:0000256" key="3">
    <source>
        <dbReference type="ARBA" id="ARBA00023306"/>
    </source>
</evidence>
<evidence type="ECO:0000256" key="1">
    <source>
        <dbReference type="ARBA" id="ARBA00022618"/>
    </source>
</evidence>
<name>A0ABV1G925_9FIRM</name>
<evidence type="ECO:0000259" key="6">
    <source>
        <dbReference type="Pfam" id="PF14527"/>
    </source>
</evidence>
<evidence type="ECO:0000259" key="5">
    <source>
        <dbReference type="Pfam" id="PF02650"/>
    </source>
</evidence>
<evidence type="ECO:0000256" key="4">
    <source>
        <dbReference type="HAMAP-Rule" id="MF_01420"/>
    </source>
</evidence>
<dbReference type="Pfam" id="PF14527">
    <property type="entry name" value="LAGLIDADG_WhiA"/>
    <property type="match status" value="1"/>
</dbReference>
<dbReference type="HAMAP" id="MF_01420">
    <property type="entry name" value="HTH_type_WhiA"/>
    <property type="match status" value="1"/>
</dbReference>
<proteinExistence type="inferred from homology"/>
<dbReference type="NCBIfam" id="TIGR00647">
    <property type="entry name" value="DNA_bind_WhiA"/>
    <property type="match status" value="1"/>
</dbReference>
<dbReference type="GO" id="GO:0003677">
    <property type="term" value="F:DNA binding"/>
    <property type="evidence" value="ECO:0007669"/>
    <property type="project" value="UniProtKB-KW"/>
</dbReference>
<accession>A0ABV1G925</accession>
<organism evidence="7 8">
    <name type="scientific">Faecousia intestinalis</name>
    <dbReference type="NCBI Taxonomy" id="3133167"/>
    <lineage>
        <taxon>Bacteria</taxon>
        <taxon>Bacillati</taxon>
        <taxon>Bacillota</taxon>
        <taxon>Clostridia</taxon>
        <taxon>Eubacteriales</taxon>
        <taxon>Oscillospiraceae</taxon>
        <taxon>Faecousia</taxon>
    </lineage>
</organism>
<dbReference type="Pfam" id="PF02650">
    <property type="entry name" value="HTH_WhiA"/>
    <property type="match status" value="1"/>
</dbReference>
<feature type="domain" description="Sporulation regulator WhiA C-terminal" evidence="5">
    <location>
        <begin position="214"/>
        <end position="297"/>
    </location>
</feature>
<dbReference type="PANTHER" id="PTHR37307">
    <property type="entry name" value="CELL DIVISION PROTEIN WHIA-RELATED"/>
    <property type="match status" value="1"/>
</dbReference>
<feature type="domain" description="WhiA LAGLIDADG-like" evidence="6">
    <location>
        <begin position="120"/>
        <end position="211"/>
    </location>
</feature>
<comment type="function">
    <text evidence="4">Involved in cell division and chromosome segregation.</text>
</comment>
<dbReference type="InterPro" id="IPR027434">
    <property type="entry name" value="Homing_endonucl"/>
</dbReference>
<dbReference type="InterPro" id="IPR039518">
    <property type="entry name" value="WhiA_LAGLIDADG_dom"/>
</dbReference>